<name>A0A0D0B7Y3_9AGAM</name>
<dbReference type="GO" id="GO:0005778">
    <property type="term" value="C:peroxisomal membrane"/>
    <property type="evidence" value="ECO:0007669"/>
    <property type="project" value="TreeGrafter"/>
</dbReference>
<dbReference type="Pfam" id="PF00004">
    <property type="entry name" value="AAA"/>
    <property type="match status" value="2"/>
</dbReference>
<dbReference type="OrthoDB" id="5553750at2759"/>
<reference evidence="13" key="2">
    <citation type="submission" date="2015-01" db="EMBL/GenBank/DDBJ databases">
        <title>Evolutionary Origins and Diversification of the Mycorrhizal Mutualists.</title>
        <authorList>
            <consortium name="DOE Joint Genome Institute"/>
            <consortium name="Mycorrhizal Genomics Consortium"/>
            <person name="Kohler A."/>
            <person name="Kuo A."/>
            <person name="Nagy L.G."/>
            <person name="Floudas D."/>
            <person name="Copeland A."/>
            <person name="Barry K.W."/>
            <person name="Cichocki N."/>
            <person name="Veneault-Fourrey C."/>
            <person name="LaButti K."/>
            <person name="Lindquist E.A."/>
            <person name="Lipzen A."/>
            <person name="Lundell T."/>
            <person name="Morin E."/>
            <person name="Murat C."/>
            <person name="Riley R."/>
            <person name="Ohm R."/>
            <person name="Sun H."/>
            <person name="Tunlid A."/>
            <person name="Henrissat B."/>
            <person name="Grigoriev I.V."/>
            <person name="Hibbett D.S."/>
            <person name="Martin F."/>
        </authorList>
    </citation>
    <scope>NUCLEOTIDE SEQUENCE [LARGE SCALE GENOMIC DNA]</scope>
    <source>
        <strain evidence="13">UH-Slu-Lm8-n1</strain>
    </source>
</reference>
<comment type="catalytic activity">
    <reaction evidence="10">
        <text>ATP + H2O = ADP + phosphate + H(+)</text>
        <dbReference type="Rhea" id="RHEA:13065"/>
        <dbReference type="ChEBI" id="CHEBI:15377"/>
        <dbReference type="ChEBI" id="CHEBI:15378"/>
        <dbReference type="ChEBI" id="CHEBI:30616"/>
        <dbReference type="ChEBI" id="CHEBI:43474"/>
        <dbReference type="ChEBI" id="CHEBI:456216"/>
    </reaction>
    <physiologicalReaction direction="left-to-right" evidence="10">
        <dbReference type="Rhea" id="RHEA:13066"/>
    </physiologicalReaction>
</comment>
<keyword evidence="6" id="KW-0067">ATP-binding</keyword>
<feature type="domain" description="AAA+ ATPase" evidence="11">
    <location>
        <begin position="821"/>
        <end position="961"/>
    </location>
</feature>
<comment type="similarity">
    <text evidence="2">Belongs to the AAA ATPase family.</text>
</comment>
<dbReference type="Proteomes" id="UP000054485">
    <property type="component" value="Unassembled WGS sequence"/>
</dbReference>
<dbReference type="PROSITE" id="PS00674">
    <property type="entry name" value="AAA"/>
    <property type="match status" value="1"/>
</dbReference>
<evidence type="ECO:0000256" key="3">
    <source>
        <dbReference type="ARBA" id="ARBA00022593"/>
    </source>
</evidence>
<dbReference type="GO" id="GO:0016558">
    <property type="term" value="P:protein import into peroxisome matrix"/>
    <property type="evidence" value="ECO:0007669"/>
    <property type="project" value="TreeGrafter"/>
</dbReference>
<dbReference type="FunFam" id="3.40.50.300:FF:000109">
    <property type="entry name" value="Peroxisomal biogenesis factor 6"/>
    <property type="match status" value="1"/>
</dbReference>
<dbReference type="FunFam" id="1.10.8.60:FF:000039">
    <property type="entry name" value="peroxisome biogenesis factor 6"/>
    <property type="match status" value="1"/>
</dbReference>
<dbReference type="HOGENOM" id="CLU_000688_0_0_1"/>
<dbReference type="InParanoid" id="A0A0D0B7Y3"/>
<dbReference type="SUPFAM" id="SSF52540">
    <property type="entry name" value="P-loop containing nucleoside triphosphate hydrolases"/>
    <property type="match status" value="2"/>
</dbReference>
<evidence type="ECO:0000313" key="13">
    <source>
        <dbReference type="Proteomes" id="UP000054485"/>
    </source>
</evidence>
<evidence type="ECO:0000256" key="5">
    <source>
        <dbReference type="ARBA" id="ARBA00022801"/>
    </source>
</evidence>
<dbReference type="GO" id="GO:0016887">
    <property type="term" value="F:ATP hydrolysis activity"/>
    <property type="evidence" value="ECO:0007669"/>
    <property type="project" value="InterPro"/>
</dbReference>
<dbReference type="GO" id="GO:0005829">
    <property type="term" value="C:cytosol"/>
    <property type="evidence" value="ECO:0007669"/>
    <property type="project" value="TreeGrafter"/>
</dbReference>
<sequence>MSLFFRHLPSAEGEFTLKDPPNKAGSDTVLLSSRLWAYLSTPQDSRVLVLISSGDSTTAPLLTSRDLEYLTCWATEDPDTECIAVPPHWPDLYPHIFRSFNGRRKLHVSHSEDVSLSEVVLTAQTPDAYSFALSYSSALEEWLFHSSLIIRTGEELHLPRTLFLPNGDASEALPTAFCSYRYRIDVAYPYSQGIVERNVTQFVVACFDEGAEVGGGTSAVGICLPDAEIALEPLEISESFLITAALPATVAPHNGIYEGESAVASNAYFSLQPILRETTDVLNHDVALYLRTSDFRRVGILDGDWAIVSNVESSQARLVRVFAHDYESVPSNFSGVAKASSSLISSICVDSSSLVWIRPSPFGNRQPAIPVARALTLSRIASPFSTGRKFETLFLQEIQFYFSSCKRLVKRGDLINVSIDTDDADLADKLDKGKLPIHRLSNSNAVVSFVVDRVDYDPTSAVDDYCSHPQFARGDYGCFVDSRCTRIVQLGTQQKGLLDIPSCDALCEDFSFCSVELRVVDKPGELPFAMDAMTGLSDAPRFKGAAEFGIWPLLLISGARGSGKFTMASSIARRFGIHVVEINCFAVVSENEANTEGSLRARIEMASSCAPCAIVIRHLDALSQSTPASELGKGITMFQAFNDCLADVEARMKSTGNQIFVIATASDTSKVPAVLLSCFTNELVLKAPTEAERSSIIHHCMIDVKMATDVSVASFATQTAALVAIDIVDFLAQAEVIAVRDSLDKIACRTRSLSTIAIRANQVELSLLKARTTFAQNIGAPKIPAVMWEDIGGLSRVKNEILDTIQLPLEHPELFIEGLKKRSGILLYGPPGTGKTLLAKAVATSCSLNFFSVKGPELLNMYIGESEANVRRIFQRARDAKPCVIFFDELDSVAPKRGNQGDSGGVMDRIVSQLLAELDGMSAGGGGDVFVIGATNRPDLLDPALLRPGRFDRMLYLGVSETHEAQLDILRALTRKFKLDGDLSLADIANECPFHYTGADFYALCSDAMLNALNRKVAELDSKIGQLNKQSDFRQHQLTPQYYLTEIATSDDLHILVTQRDFIRALNELVPSVSAVEMQHYATIQKRFMQEIVKDI</sequence>
<dbReference type="InterPro" id="IPR027417">
    <property type="entry name" value="P-loop_NTPase"/>
</dbReference>
<keyword evidence="7" id="KW-0472">Membrane</keyword>
<evidence type="ECO:0000256" key="4">
    <source>
        <dbReference type="ARBA" id="ARBA00022741"/>
    </source>
</evidence>
<evidence type="ECO:0000259" key="11">
    <source>
        <dbReference type="SMART" id="SM00382"/>
    </source>
</evidence>
<dbReference type="AlphaFoldDB" id="A0A0D0B7Y3"/>
<dbReference type="CDD" id="cd19527">
    <property type="entry name" value="RecA-like_PEX6_r2"/>
    <property type="match status" value="1"/>
</dbReference>
<evidence type="ECO:0000256" key="6">
    <source>
        <dbReference type="ARBA" id="ARBA00022840"/>
    </source>
</evidence>
<evidence type="ECO:0000256" key="8">
    <source>
        <dbReference type="ARBA" id="ARBA00034811"/>
    </source>
</evidence>
<dbReference type="STRING" id="930992.A0A0D0B7Y3"/>
<evidence type="ECO:0000256" key="7">
    <source>
        <dbReference type="ARBA" id="ARBA00023136"/>
    </source>
</evidence>
<evidence type="ECO:0000256" key="10">
    <source>
        <dbReference type="ARBA" id="ARBA00048778"/>
    </source>
</evidence>
<dbReference type="InterPro" id="IPR056995">
    <property type="entry name" value="PEX6_4th_dom"/>
</dbReference>
<feature type="domain" description="AAA+ ATPase" evidence="11">
    <location>
        <begin position="550"/>
        <end position="689"/>
    </location>
</feature>
<keyword evidence="3" id="KW-0962">Peroxisome biogenesis</keyword>
<dbReference type="Pfam" id="PF23315">
    <property type="entry name" value="PEX6_4th"/>
    <property type="match status" value="1"/>
</dbReference>
<gene>
    <name evidence="12" type="ORF">CY34DRAFT_105315</name>
</gene>
<dbReference type="EMBL" id="KN835166">
    <property type="protein sequence ID" value="KIK45929.1"/>
    <property type="molecule type" value="Genomic_DNA"/>
</dbReference>
<dbReference type="InterPro" id="IPR003959">
    <property type="entry name" value="ATPase_AAA_core"/>
</dbReference>
<evidence type="ECO:0000256" key="2">
    <source>
        <dbReference type="ARBA" id="ARBA00006914"/>
    </source>
</evidence>
<dbReference type="InterPro" id="IPR050168">
    <property type="entry name" value="AAA_ATPase_domain"/>
</dbReference>
<accession>A0A0D0B7Y3</accession>
<keyword evidence="5" id="KW-0378">Hydrolase</keyword>
<keyword evidence="4" id="KW-0547">Nucleotide-binding</keyword>
<organism evidence="12 13">
    <name type="scientific">Suillus luteus UH-Slu-Lm8-n1</name>
    <dbReference type="NCBI Taxonomy" id="930992"/>
    <lineage>
        <taxon>Eukaryota</taxon>
        <taxon>Fungi</taxon>
        <taxon>Dikarya</taxon>
        <taxon>Basidiomycota</taxon>
        <taxon>Agaricomycotina</taxon>
        <taxon>Agaricomycetes</taxon>
        <taxon>Agaricomycetidae</taxon>
        <taxon>Boletales</taxon>
        <taxon>Suillineae</taxon>
        <taxon>Suillaceae</taxon>
        <taxon>Suillus</taxon>
    </lineage>
</organism>
<dbReference type="InterPro" id="IPR003593">
    <property type="entry name" value="AAA+_ATPase"/>
</dbReference>
<evidence type="ECO:0000256" key="1">
    <source>
        <dbReference type="ARBA" id="ARBA00004370"/>
    </source>
</evidence>
<dbReference type="InterPro" id="IPR047533">
    <property type="entry name" value="RecA-like_PEX6_r2"/>
</dbReference>
<reference evidence="12 13" key="1">
    <citation type="submission" date="2014-04" db="EMBL/GenBank/DDBJ databases">
        <authorList>
            <consortium name="DOE Joint Genome Institute"/>
            <person name="Kuo A."/>
            <person name="Ruytinx J."/>
            <person name="Rineau F."/>
            <person name="Colpaert J."/>
            <person name="Kohler A."/>
            <person name="Nagy L.G."/>
            <person name="Floudas D."/>
            <person name="Copeland A."/>
            <person name="Barry K.W."/>
            <person name="Cichocki N."/>
            <person name="Veneault-Fourrey C."/>
            <person name="LaButti K."/>
            <person name="Lindquist E.A."/>
            <person name="Lipzen A."/>
            <person name="Lundell T."/>
            <person name="Morin E."/>
            <person name="Murat C."/>
            <person name="Sun H."/>
            <person name="Tunlid A."/>
            <person name="Henrissat B."/>
            <person name="Grigoriev I.V."/>
            <person name="Hibbett D.S."/>
            <person name="Martin F."/>
            <person name="Nordberg H.P."/>
            <person name="Cantor M.N."/>
            <person name="Hua S.X."/>
        </authorList>
    </citation>
    <scope>NUCLEOTIDE SEQUENCE [LARGE SCALE GENOMIC DNA]</scope>
    <source>
        <strain evidence="12 13">UH-Slu-Lm8-n1</strain>
    </source>
</reference>
<comment type="subcellular location">
    <subcellularLocation>
        <location evidence="1">Membrane</location>
    </subcellularLocation>
</comment>
<dbReference type="SMART" id="SM00382">
    <property type="entry name" value="AAA"/>
    <property type="match status" value="2"/>
</dbReference>
<dbReference type="InterPro" id="IPR003960">
    <property type="entry name" value="ATPase_AAA_CS"/>
</dbReference>
<dbReference type="PANTHER" id="PTHR23077">
    <property type="entry name" value="AAA-FAMILY ATPASE"/>
    <property type="match status" value="1"/>
</dbReference>
<dbReference type="GO" id="GO:0005524">
    <property type="term" value="F:ATP binding"/>
    <property type="evidence" value="ECO:0007669"/>
    <property type="project" value="UniProtKB-KW"/>
</dbReference>
<keyword evidence="13" id="KW-1185">Reference proteome</keyword>
<proteinExistence type="inferred from homology"/>
<evidence type="ECO:0000313" key="12">
    <source>
        <dbReference type="EMBL" id="KIK45929.1"/>
    </source>
</evidence>
<dbReference type="Gene3D" id="1.10.8.60">
    <property type="match status" value="2"/>
</dbReference>
<dbReference type="Gene3D" id="3.40.50.300">
    <property type="entry name" value="P-loop containing nucleotide triphosphate hydrolases"/>
    <property type="match status" value="2"/>
</dbReference>
<dbReference type="PANTHER" id="PTHR23077:SF9">
    <property type="entry name" value="PEROXISOMAL ATPASE PEX6"/>
    <property type="match status" value="1"/>
</dbReference>
<protein>
    <recommendedName>
        <fullName evidence="8">Peroxisomal ATPase PEX6</fullName>
    </recommendedName>
    <alternativeName>
        <fullName evidence="9">Peroxin-6</fullName>
    </alternativeName>
</protein>
<evidence type="ECO:0000256" key="9">
    <source>
        <dbReference type="ARBA" id="ARBA00034920"/>
    </source>
</evidence>